<evidence type="ECO:0000256" key="1">
    <source>
        <dbReference type="ARBA" id="ARBA00010552"/>
    </source>
</evidence>
<dbReference type="InterPro" id="IPR006175">
    <property type="entry name" value="YjgF/YER057c/UK114"/>
</dbReference>
<sequence length="136" mass="14184">MISRSNPTGVAAPIGKYHHITTVPACTDIVFISGQVGNHLDRRPVDPSAEAQARQAFANLGTILDEIGAVPADIVKLVTFAVGTDSLAGFRVARDEVFAAWYPDGAVPAHSLAVVTALAAPELLLEIEAVVAVSRS</sequence>
<gene>
    <name evidence="2" type="ORF">GCM10023205_79290</name>
</gene>
<dbReference type="InterPro" id="IPR035959">
    <property type="entry name" value="RutC-like_sf"/>
</dbReference>
<comment type="similarity">
    <text evidence="1">Belongs to the RutC family.</text>
</comment>
<dbReference type="Proteomes" id="UP001500466">
    <property type="component" value="Unassembled WGS sequence"/>
</dbReference>
<reference evidence="3" key="1">
    <citation type="journal article" date="2019" name="Int. J. Syst. Evol. Microbiol.">
        <title>The Global Catalogue of Microorganisms (GCM) 10K type strain sequencing project: providing services to taxonomists for standard genome sequencing and annotation.</title>
        <authorList>
            <consortium name="The Broad Institute Genomics Platform"/>
            <consortium name="The Broad Institute Genome Sequencing Center for Infectious Disease"/>
            <person name="Wu L."/>
            <person name="Ma J."/>
        </authorList>
    </citation>
    <scope>NUCLEOTIDE SEQUENCE [LARGE SCALE GENOMIC DNA]</scope>
    <source>
        <strain evidence="3">JCM 17986</strain>
    </source>
</reference>
<dbReference type="PANTHER" id="PTHR11803">
    <property type="entry name" value="2-IMINOBUTANOATE/2-IMINOPROPANOATE DEAMINASE RIDA"/>
    <property type="match status" value="1"/>
</dbReference>
<keyword evidence="3" id="KW-1185">Reference proteome</keyword>
<protein>
    <submittedName>
        <fullName evidence="2">RidA family protein</fullName>
    </submittedName>
</protein>
<dbReference type="RefSeq" id="WP_345680739.1">
    <property type="nucleotide sequence ID" value="NZ_BAABHS010000053.1"/>
</dbReference>
<comment type="caution">
    <text evidence="2">The sequence shown here is derived from an EMBL/GenBank/DDBJ whole genome shotgun (WGS) entry which is preliminary data.</text>
</comment>
<dbReference type="PANTHER" id="PTHR11803:SF58">
    <property type="entry name" value="PROTEIN HMF1-RELATED"/>
    <property type="match status" value="1"/>
</dbReference>
<dbReference type="Pfam" id="PF01042">
    <property type="entry name" value="Ribonuc_L-PSP"/>
    <property type="match status" value="1"/>
</dbReference>
<accession>A0ABP9IDY3</accession>
<dbReference type="EMBL" id="BAABHS010000053">
    <property type="protein sequence ID" value="GAA4994644.1"/>
    <property type="molecule type" value="Genomic_DNA"/>
</dbReference>
<evidence type="ECO:0000313" key="2">
    <source>
        <dbReference type="EMBL" id="GAA4994644.1"/>
    </source>
</evidence>
<proteinExistence type="inferred from homology"/>
<dbReference type="Gene3D" id="3.30.1330.40">
    <property type="entry name" value="RutC-like"/>
    <property type="match status" value="1"/>
</dbReference>
<dbReference type="SUPFAM" id="SSF55298">
    <property type="entry name" value="YjgF-like"/>
    <property type="match status" value="1"/>
</dbReference>
<name>A0ABP9IDY3_9ACTN</name>
<evidence type="ECO:0000313" key="3">
    <source>
        <dbReference type="Proteomes" id="UP001500466"/>
    </source>
</evidence>
<organism evidence="2 3">
    <name type="scientific">Yinghuangia aomiensis</name>
    <dbReference type="NCBI Taxonomy" id="676205"/>
    <lineage>
        <taxon>Bacteria</taxon>
        <taxon>Bacillati</taxon>
        <taxon>Actinomycetota</taxon>
        <taxon>Actinomycetes</taxon>
        <taxon>Kitasatosporales</taxon>
        <taxon>Streptomycetaceae</taxon>
        <taxon>Yinghuangia</taxon>
    </lineage>
</organism>
<dbReference type="CDD" id="cd00448">
    <property type="entry name" value="YjgF_YER057c_UK114_family"/>
    <property type="match status" value="1"/>
</dbReference>